<dbReference type="PANTHER" id="PTHR30050">
    <property type="entry name" value="CHROMOSOMAL REPLICATION INITIATOR PROTEIN DNAA"/>
    <property type="match status" value="1"/>
</dbReference>
<reference evidence="3 4" key="1">
    <citation type="submission" date="2015-03" db="EMBL/GenBank/DDBJ databases">
        <title>Comparative analysis of the OM43 clade including a novel species from Red Sea uncovers genomic and metabolic diversity among marine methylotrophs.</title>
        <authorList>
            <person name="Jimenez-Infante F."/>
            <person name="Ngugi D.K."/>
            <person name="Vinu M."/>
            <person name="Alam I."/>
            <person name="Kamau A."/>
            <person name="Blom J."/>
            <person name="Bajic V.B."/>
            <person name="Stingl U."/>
        </authorList>
    </citation>
    <scope>NUCLEOTIDE SEQUENCE [LARGE SCALE GENOMIC DNA]</scope>
    <source>
        <strain evidence="3 4">MBRSH7</strain>
    </source>
</reference>
<evidence type="ECO:0000259" key="1">
    <source>
        <dbReference type="Pfam" id="PF00308"/>
    </source>
</evidence>
<dbReference type="Gene3D" id="3.40.50.300">
    <property type="entry name" value="P-loop containing nucleotide triphosphate hydrolases"/>
    <property type="match status" value="2"/>
</dbReference>
<dbReference type="AlphaFoldDB" id="A0A0H4IYW0"/>
<name>A0A0H4IYW0_9PROT</name>
<dbReference type="OrthoDB" id="9784878at2"/>
<protein>
    <submittedName>
        <fullName evidence="3">Uncharacterized protein</fullName>
    </submittedName>
</protein>
<evidence type="ECO:0000259" key="2">
    <source>
        <dbReference type="Pfam" id="PF22688"/>
    </source>
</evidence>
<feature type="domain" description="Chromosomal replication initiator protein DnaA ATPAse" evidence="1">
    <location>
        <begin position="65"/>
        <end position="125"/>
    </location>
</feature>
<dbReference type="GO" id="GO:0005886">
    <property type="term" value="C:plasma membrane"/>
    <property type="evidence" value="ECO:0007669"/>
    <property type="project" value="TreeGrafter"/>
</dbReference>
<proteinExistence type="predicted"/>
<dbReference type="Pfam" id="PF00308">
    <property type="entry name" value="Bac_DnaA"/>
    <property type="match status" value="1"/>
</dbReference>
<dbReference type="InterPro" id="IPR027417">
    <property type="entry name" value="P-loop_NTPase"/>
</dbReference>
<gene>
    <name evidence="3" type="ORF">VI33_02755</name>
</gene>
<dbReference type="InterPro" id="IPR055199">
    <property type="entry name" value="Hda_lid"/>
</dbReference>
<accession>A0A0H4IYW0</accession>
<keyword evidence="4" id="KW-1185">Reference proteome</keyword>
<evidence type="ECO:0000313" key="3">
    <source>
        <dbReference type="EMBL" id="AKO65674.1"/>
    </source>
</evidence>
<dbReference type="Pfam" id="PF22688">
    <property type="entry name" value="Hda_lid"/>
    <property type="match status" value="1"/>
</dbReference>
<sequence length="201" mass="23262">MDQLLLNILPVPQKNFANFVAGKNIEIVTSLQAFNNDSVSTQLVFLWGPEGSGKSHLLESLTNTNIEKIEDIQQFSHDQNRELFMLINDIKSQNKKLIITCDRSPDELNGIDEDLHSRLKWGLVLNLSPLTDEDKFQIIKIKSQENGYHIEDKVINYCLRHLRRDLHTLINTFQALDEWSLKSKRAITINLIKDLQRENII</sequence>
<dbReference type="GO" id="GO:0003688">
    <property type="term" value="F:DNA replication origin binding"/>
    <property type="evidence" value="ECO:0007669"/>
    <property type="project" value="TreeGrafter"/>
</dbReference>
<dbReference type="PANTHER" id="PTHR30050:SF5">
    <property type="entry name" value="DNAA REGULATORY INACTIVATOR HDA"/>
    <property type="match status" value="1"/>
</dbReference>
<dbReference type="SUPFAM" id="SSF52540">
    <property type="entry name" value="P-loop containing nucleoside triphosphate hydrolases"/>
    <property type="match status" value="1"/>
</dbReference>
<evidence type="ECO:0000313" key="4">
    <source>
        <dbReference type="Proteomes" id="UP000066549"/>
    </source>
</evidence>
<dbReference type="Gene3D" id="1.10.8.60">
    <property type="match status" value="1"/>
</dbReference>
<dbReference type="EMBL" id="CP011002">
    <property type="protein sequence ID" value="AKO65674.1"/>
    <property type="molecule type" value="Genomic_DNA"/>
</dbReference>
<dbReference type="InterPro" id="IPR013317">
    <property type="entry name" value="DnaA_dom"/>
</dbReference>
<organism evidence="3 4">
    <name type="scientific">Methylophilales bacterium MBRS-H7</name>
    <dbReference type="NCBI Taxonomy" id="1623450"/>
    <lineage>
        <taxon>Bacteria</taxon>
        <taxon>Pseudomonadati</taxon>
        <taxon>Pseudomonadota</taxon>
        <taxon>Betaproteobacteria</taxon>
        <taxon>Nitrosomonadales</taxon>
        <taxon>OM43 clade</taxon>
    </lineage>
</organism>
<dbReference type="Proteomes" id="UP000066549">
    <property type="component" value="Chromosome"/>
</dbReference>
<dbReference type="GO" id="GO:0006270">
    <property type="term" value="P:DNA replication initiation"/>
    <property type="evidence" value="ECO:0007669"/>
    <property type="project" value="TreeGrafter"/>
</dbReference>
<feature type="domain" description="Hda lid" evidence="2">
    <location>
        <begin position="132"/>
        <end position="194"/>
    </location>
</feature>